<evidence type="ECO:0000313" key="2">
    <source>
        <dbReference type="EMBL" id="PWA39206.1"/>
    </source>
</evidence>
<dbReference type="InterPro" id="IPR040256">
    <property type="entry name" value="At4g02000-like"/>
</dbReference>
<dbReference type="EMBL" id="PKPP01014846">
    <property type="protein sequence ID" value="PWA39206.1"/>
    <property type="molecule type" value="Genomic_DNA"/>
</dbReference>
<dbReference type="Proteomes" id="UP000245207">
    <property type="component" value="Unassembled WGS sequence"/>
</dbReference>
<accession>A0A2U1KR45</accession>
<feature type="compositionally biased region" description="Basic and acidic residues" evidence="1">
    <location>
        <begin position="103"/>
        <end position="117"/>
    </location>
</feature>
<comment type="caution">
    <text evidence="2">The sequence shown here is derived from an EMBL/GenBank/DDBJ whole genome shotgun (WGS) entry which is preliminary data.</text>
</comment>
<dbReference type="PANTHER" id="PTHR31286">
    <property type="entry name" value="GLYCINE-RICH CELL WALL STRUCTURAL PROTEIN 1.8-LIKE"/>
    <property type="match status" value="1"/>
</dbReference>
<evidence type="ECO:0008006" key="4">
    <source>
        <dbReference type="Google" id="ProtNLM"/>
    </source>
</evidence>
<feature type="compositionally biased region" description="Polar residues" evidence="1">
    <location>
        <begin position="153"/>
        <end position="163"/>
    </location>
</feature>
<protein>
    <recommendedName>
        <fullName evidence="4">Zinc knuckle CX2CX4HX4C</fullName>
    </recommendedName>
</protein>
<dbReference type="AlphaFoldDB" id="A0A2U1KR45"/>
<sequence>MDAMTTKMCTQGTGTLGYARVLVEVDAKKGLKDSIEVQYCDKNNKTIATKTVKVEYHWKPPVCSKCQVFGHCNDKCVISTDKDTVGANNSGKVDTSAKQQKQHKNEQPERRKFDGGRKYVAPKYAYVPKSQTNDPPKQTAEQRKNDAFRQPRKNNVSTNSPKKTWNVQESVMTAIRTTANKYAPLQNEDVAEVISEISADKRMIVDKFIMDDQDPPLNETVKWSKEMERYYKEKRNEMNKQKDKGKAIVEEIELDENEVFMENSANAKFMTANEIHGGSRTLFNG</sequence>
<reference evidence="2 3" key="1">
    <citation type="journal article" date="2018" name="Mol. Plant">
        <title>The genome of Artemisia annua provides insight into the evolution of Asteraceae family and artemisinin biosynthesis.</title>
        <authorList>
            <person name="Shen Q."/>
            <person name="Zhang L."/>
            <person name="Liao Z."/>
            <person name="Wang S."/>
            <person name="Yan T."/>
            <person name="Shi P."/>
            <person name="Liu M."/>
            <person name="Fu X."/>
            <person name="Pan Q."/>
            <person name="Wang Y."/>
            <person name="Lv Z."/>
            <person name="Lu X."/>
            <person name="Zhang F."/>
            <person name="Jiang W."/>
            <person name="Ma Y."/>
            <person name="Chen M."/>
            <person name="Hao X."/>
            <person name="Li L."/>
            <person name="Tang Y."/>
            <person name="Lv G."/>
            <person name="Zhou Y."/>
            <person name="Sun X."/>
            <person name="Brodelius P.E."/>
            <person name="Rose J.K.C."/>
            <person name="Tang K."/>
        </authorList>
    </citation>
    <scope>NUCLEOTIDE SEQUENCE [LARGE SCALE GENOMIC DNA]</scope>
    <source>
        <strain evidence="3">cv. Huhao1</strain>
        <tissue evidence="2">Leaf</tissue>
    </source>
</reference>
<keyword evidence="3" id="KW-1185">Reference proteome</keyword>
<feature type="region of interest" description="Disordered" evidence="1">
    <location>
        <begin position="83"/>
        <end position="163"/>
    </location>
</feature>
<name>A0A2U1KR45_ARTAN</name>
<feature type="compositionally biased region" description="Polar residues" evidence="1">
    <location>
        <begin position="86"/>
        <end position="99"/>
    </location>
</feature>
<gene>
    <name evidence="2" type="ORF">CTI12_AA574140</name>
</gene>
<dbReference type="OrthoDB" id="1924068at2759"/>
<evidence type="ECO:0000256" key="1">
    <source>
        <dbReference type="SAM" id="MobiDB-lite"/>
    </source>
</evidence>
<proteinExistence type="predicted"/>
<dbReference type="PANTHER" id="PTHR31286:SF180">
    <property type="entry name" value="OS10G0362600 PROTEIN"/>
    <property type="match status" value="1"/>
</dbReference>
<organism evidence="2 3">
    <name type="scientific">Artemisia annua</name>
    <name type="common">Sweet wormwood</name>
    <dbReference type="NCBI Taxonomy" id="35608"/>
    <lineage>
        <taxon>Eukaryota</taxon>
        <taxon>Viridiplantae</taxon>
        <taxon>Streptophyta</taxon>
        <taxon>Embryophyta</taxon>
        <taxon>Tracheophyta</taxon>
        <taxon>Spermatophyta</taxon>
        <taxon>Magnoliopsida</taxon>
        <taxon>eudicotyledons</taxon>
        <taxon>Gunneridae</taxon>
        <taxon>Pentapetalae</taxon>
        <taxon>asterids</taxon>
        <taxon>campanulids</taxon>
        <taxon>Asterales</taxon>
        <taxon>Asteraceae</taxon>
        <taxon>Asteroideae</taxon>
        <taxon>Anthemideae</taxon>
        <taxon>Artemisiinae</taxon>
        <taxon>Artemisia</taxon>
    </lineage>
</organism>
<feature type="compositionally biased region" description="Basic and acidic residues" evidence="1">
    <location>
        <begin position="140"/>
        <end position="149"/>
    </location>
</feature>
<evidence type="ECO:0000313" key="3">
    <source>
        <dbReference type="Proteomes" id="UP000245207"/>
    </source>
</evidence>